<organism evidence="2 3">
    <name type="scientific">Caenorhabditis remanei</name>
    <name type="common">Caenorhabditis vulgaris</name>
    <dbReference type="NCBI Taxonomy" id="31234"/>
    <lineage>
        <taxon>Eukaryota</taxon>
        <taxon>Metazoa</taxon>
        <taxon>Ecdysozoa</taxon>
        <taxon>Nematoda</taxon>
        <taxon>Chromadorea</taxon>
        <taxon>Rhabditida</taxon>
        <taxon>Rhabditina</taxon>
        <taxon>Rhabditomorpha</taxon>
        <taxon>Rhabditoidea</taxon>
        <taxon>Rhabditidae</taxon>
        <taxon>Peloderinae</taxon>
        <taxon>Caenorhabditis</taxon>
    </lineage>
</organism>
<dbReference type="GeneID" id="9806614"/>
<dbReference type="CTD" id="9806614"/>
<evidence type="ECO:0000313" key="2">
    <source>
        <dbReference type="EMBL" id="KAF1771009.1"/>
    </source>
</evidence>
<dbReference type="RefSeq" id="XP_003099722.2">
    <property type="nucleotide sequence ID" value="XM_003099674.2"/>
</dbReference>
<sequence>MHAKIVNGSFADRLNSRDIGRTFTTHRRCGYGVIGVCGAPNIAPVCHVAGRHGMGKRMSKEVGDDAEKKAKERSRFVREKKDERKMTKMMELKSRRNYEDYIKENKLEEDEQEPEAVQHSIDLLCIQFSQIKIN</sequence>
<gene>
    <name evidence="2" type="ORF">GCK72_002833</name>
</gene>
<evidence type="ECO:0000256" key="1">
    <source>
        <dbReference type="SAM" id="MobiDB-lite"/>
    </source>
</evidence>
<dbReference type="KEGG" id="crq:GCK72_002833"/>
<dbReference type="Proteomes" id="UP000483820">
    <property type="component" value="Chromosome I"/>
</dbReference>
<name>A0A6A5HTE3_CAERE</name>
<protein>
    <submittedName>
        <fullName evidence="2">Uncharacterized protein</fullName>
    </submittedName>
</protein>
<dbReference type="AlphaFoldDB" id="A0A6A5HTE3"/>
<proteinExistence type="predicted"/>
<dbReference type="EMBL" id="WUAV01000001">
    <property type="protein sequence ID" value="KAF1771009.1"/>
    <property type="molecule type" value="Genomic_DNA"/>
</dbReference>
<feature type="compositionally biased region" description="Basic and acidic residues" evidence="1">
    <location>
        <begin position="58"/>
        <end position="74"/>
    </location>
</feature>
<comment type="caution">
    <text evidence="2">The sequence shown here is derived from an EMBL/GenBank/DDBJ whole genome shotgun (WGS) entry which is preliminary data.</text>
</comment>
<evidence type="ECO:0000313" key="3">
    <source>
        <dbReference type="Proteomes" id="UP000483820"/>
    </source>
</evidence>
<accession>A0A6A5HTE3</accession>
<reference evidence="2 3" key="1">
    <citation type="submission" date="2019-12" db="EMBL/GenBank/DDBJ databases">
        <title>Chromosome-level assembly of the Caenorhabditis remanei genome.</title>
        <authorList>
            <person name="Teterina A.A."/>
            <person name="Willis J.H."/>
            <person name="Phillips P.C."/>
        </authorList>
    </citation>
    <scope>NUCLEOTIDE SEQUENCE [LARGE SCALE GENOMIC DNA]</scope>
    <source>
        <strain evidence="2 3">PX506</strain>
        <tissue evidence="2">Whole organism</tissue>
    </source>
</reference>
<feature type="region of interest" description="Disordered" evidence="1">
    <location>
        <begin position="53"/>
        <end position="74"/>
    </location>
</feature>